<dbReference type="AlphaFoldDB" id="A0AAV7RAI8"/>
<accession>A0AAV7RAI8</accession>
<proteinExistence type="predicted"/>
<protein>
    <submittedName>
        <fullName evidence="1">Uncharacterized protein</fullName>
    </submittedName>
</protein>
<name>A0AAV7RAI8_PLEWA</name>
<evidence type="ECO:0000313" key="1">
    <source>
        <dbReference type="EMBL" id="KAJ1149491.1"/>
    </source>
</evidence>
<keyword evidence="2" id="KW-1185">Reference proteome</keyword>
<dbReference type="Proteomes" id="UP001066276">
    <property type="component" value="Chromosome 5"/>
</dbReference>
<sequence length="136" mass="14822">MQAVGGARAESGVWPGWPTWRTPESNALCQPNEFPTKLPHRGLEYALRRPRGGGEKACMPCLVPGPWEMDLRLRLTECQRGHCEAPDRMGSCALVVHGGAEAETRKLGPGRRTMRATSWPELMSTSAGAGARRMAP</sequence>
<gene>
    <name evidence="1" type="ORF">NDU88_002298</name>
</gene>
<dbReference type="EMBL" id="JANPWB010000009">
    <property type="protein sequence ID" value="KAJ1149491.1"/>
    <property type="molecule type" value="Genomic_DNA"/>
</dbReference>
<comment type="caution">
    <text evidence="1">The sequence shown here is derived from an EMBL/GenBank/DDBJ whole genome shotgun (WGS) entry which is preliminary data.</text>
</comment>
<evidence type="ECO:0000313" key="2">
    <source>
        <dbReference type="Proteomes" id="UP001066276"/>
    </source>
</evidence>
<reference evidence="1" key="1">
    <citation type="journal article" date="2022" name="bioRxiv">
        <title>Sequencing and chromosome-scale assembly of the giantPleurodeles waltlgenome.</title>
        <authorList>
            <person name="Brown T."/>
            <person name="Elewa A."/>
            <person name="Iarovenko S."/>
            <person name="Subramanian E."/>
            <person name="Araus A.J."/>
            <person name="Petzold A."/>
            <person name="Susuki M."/>
            <person name="Suzuki K.-i.T."/>
            <person name="Hayashi T."/>
            <person name="Toyoda A."/>
            <person name="Oliveira C."/>
            <person name="Osipova E."/>
            <person name="Leigh N.D."/>
            <person name="Simon A."/>
            <person name="Yun M.H."/>
        </authorList>
    </citation>
    <scope>NUCLEOTIDE SEQUENCE</scope>
    <source>
        <strain evidence="1">20211129_DDA</strain>
        <tissue evidence="1">Liver</tissue>
    </source>
</reference>
<organism evidence="1 2">
    <name type="scientific">Pleurodeles waltl</name>
    <name type="common">Iberian ribbed newt</name>
    <dbReference type="NCBI Taxonomy" id="8319"/>
    <lineage>
        <taxon>Eukaryota</taxon>
        <taxon>Metazoa</taxon>
        <taxon>Chordata</taxon>
        <taxon>Craniata</taxon>
        <taxon>Vertebrata</taxon>
        <taxon>Euteleostomi</taxon>
        <taxon>Amphibia</taxon>
        <taxon>Batrachia</taxon>
        <taxon>Caudata</taxon>
        <taxon>Salamandroidea</taxon>
        <taxon>Salamandridae</taxon>
        <taxon>Pleurodelinae</taxon>
        <taxon>Pleurodeles</taxon>
    </lineage>
</organism>